<organism evidence="2 3">
    <name type="scientific">Negativicoccus succinicivorans</name>
    <dbReference type="NCBI Taxonomy" id="620903"/>
    <lineage>
        <taxon>Bacteria</taxon>
        <taxon>Bacillati</taxon>
        <taxon>Bacillota</taxon>
        <taxon>Negativicutes</taxon>
        <taxon>Veillonellales</taxon>
        <taxon>Veillonellaceae</taxon>
        <taxon>Negativicoccus</taxon>
    </lineage>
</organism>
<dbReference type="Proteomes" id="UP000591941">
    <property type="component" value="Unassembled WGS sequence"/>
</dbReference>
<dbReference type="GO" id="GO:0046076">
    <property type="term" value="P:dTTP catabolic process"/>
    <property type="evidence" value="ECO:0007669"/>
    <property type="project" value="TreeGrafter"/>
</dbReference>
<feature type="domain" description="NTP pyrophosphohydrolase MazG-like" evidence="1">
    <location>
        <begin position="244"/>
        <end position="302"/>
    </location>
</feature>
<dbReference type="AlphaFoldDB" id="A0A841R652"/>
<dbReference type="NCBIfam" id="TIGR00444">
    <property type="entry name" value="mazG"/>
    <property type="match status" value="1"/>
</dbReference>
<dbReference type="InterPro" id="IPR004518">
    <property type="entry name" value="MazG-like_dom"/>
</dbReference>
<dbReference type="Gene3D" id="1.10.287.1080">
    <property type="entry name" value="MazG-like"/>
    <property type="match status" value="2"/>
</dbReference>
<dbReference type="GO" id="GO:0047429">
    <property type="term" value="F:nucleoside triphosphate diphosphatase activity"/>
    <property type="evidence" value="ECO:0007669"/>
    <property type="project" value="InterPro"/>
</dbReference>
<dbReference type="InterPro" id="IPR048015">
    <property type="entry name" value="NTP-PPase_MazG-like_N"/>
</dbReference>
<name>A0A841R652_9FIRM</name>
<sequence length="347" mass="39789">MRHEQWLRELGWNPADGYRICNEIPAERVVPIILTEEAISKFAGARIDGEFRAYRSGVWEKHVDATLPAESEAVVLAPRAAVAAEVLALYRIMKTLRGETGCPWDRKQTHASLRRYLIEETHEVLDAIDRRDMELLQEELGDVLLQVVFHSELAAERGQFNFADVARGIAHKMTIRHPHVFGDSDGRKVDFSDFDWEKQKKVHKKRQNILDGVPKGLPSLLLACKIQEKTARVGFDWSSVGPALEKLTEEWQEVREALSEESPTHLEEECGDVLFATVNVLRHLGVEPETALRRANAKYVERFHFIEERLRRMNKSWDTTTPEELNTYWNDAKAQLARRGVTGSPFE</sequence>
<proteinExistence type="predicted"/>
<dbReference type="GO" id="GO:0046061">
    <property type="term" value="P:dATP catabolic process"/>
    <property type="evidence" value="ECO:0007669"/>
    <property type="project" value="TreeGrafter"/>
</dbReference>
<evidence type="ECO:0000259" key="1">
    <source>
        <dbReference type="Pfam" id="PF03819"/>
    </source>
</evidence>
<reference evidence="2 3" key="1">
    <citation type="submission" date="2020-08" db="EMBL/GenBank/DDBJ databases">
        <title>Genomic Encyclopedia of Type Strains, Phase IV (KMG-IV): sequencing the most valuable type-strain genomes for metagenomic binning, comparative biology and taxonomic classification.</title>
        <authorList>
            <person name="Goeker M."/>
        </authorList>
    </citation>
    <scope>NUCLEOTIDE SEQUENCE [LARGE SCALE GENOMIC DNA]</scope>
    <source>
        <strain evidence="2 3">DSM 21255</strain>
    </source>
</reference>
<dbReference type="InterPro" id="IPR048011">
    <property type="entry name" value="NTP-PPase_MazG-like_C"/>
</dbReference>
<comment type="caution">
    <text evidence="2">The sequence shown here is derived from an EMBL/GenBank/DDBJ whole genome shotgun (WGS) entry which is preliminary data.</text>
</comment>
<dbReference type="FunFam" id="1.10.287.1080:FF:000001">
    <property type="entry name" value="Nucleoside triphosphate pyrophosphohydrolase"/>
    <property type="match status" value="1"/>
</dbReference>
<dbReference type="Pfam" id="PF03819">
    <property type="entry name" value="MazG"/>
    <property type="match status" value="2"/>
</dbReference>
<dbReference type="SUPFAM" id="SSF101386">
    <property type="entry name" value="all-alpha NTP pyrophosphatases"/>
    <property type="match status" value="2"/>
</dbReference>
<dbReference type="NCBIfam" id="NF007113">
    <property type="entry name" value="PRK09562.1"/>
    <property type="match status" value="1"/>
</dbReference>
<dbReference type="CDD" id="cd11529">
    <property type="entry name" value="NTP-PPase_MazG_Cterm"/>
    <property type="match status" value="1"/>
</dbReference>
<evidence type="ECO:0000313" key="3">
    <source>
        <dbReference type="Proteomes" id="UP000591941"/>
    </source>
</evidence>
<dbReference type="OrthoDB" id="9808939at2"/>
<dbReference type="InterPro" id="IPR011551">
    <property type="entry name" value="NTP_PyrPHydrolase_MazG"/>
</dbReference>
<dbReference type="GO" id="GO:0006203">
    <property type="term" value="P:dGTP catabolic process"/>
    <property type="evidence" value="ECO:0007669"/>
    <property type="project" value="TreeGrafter"/>
</dbReference>
<dbReference type="FunFam" id="1.10.287.1080:FF:000003">
    <property type="entry name" value="Nucleoside triphosphate pyrophosphohydrolase"/>
    <property type="match status" value="1"/>
</dbReference>
<dbReference type="GO" id="GO:0046047">
    <property type="term" value="P:TTP catabolic process"/>
    <property type="evidence" value="ECO:0007669"/>
    <property type="project" value="TreeGrafter"/>
</dbReference>
<dbReference type="CDD" id="cd11528">
    <property type="entry name" value="NTP-PPase_MazG_Nterm"/>
    <property type="match status" value="1"/>
</dbReference>
<accession>A0A841R652</accession>
<dbReference type="GO" id="GO:0006950">
    <property type="term" value="P:response to stress"/>
    <property type="evidence" value="ECO:0007669"/>
    <property type="project" value="UniProtKB-ARBA"/>
</dbReference>
<dbReference type="PANTHER" id="PTHR30522">
    <property type="entry name" value="NUCLEOSIDE TRIPHOSPHATE PYROPHOSPHOHYDROLASE"/>
    <property type="match status" value="1"/>
</dbReference>
<dbReference type="GeneID" id="93486320"/>
<keyword evidence="3" id="KW-1185">Reference proteome</keyword>
<feature type="domain" description="NTP pyrophosphohydrolase MazG-like" evidence="1">
    <location>
        <begin position="108"/>
        <end position="181"/>
    </location>
</feature>
<evidence type="ECO:0000313" key="2">
    <source>
        <dbReference type="EMBL" id="MBB6478002.1"/>
    </source>
</evidence>
<dbReference type="EMBL" id="JACHHI010000004">
    <property type="protein sequence ID" value="MBB6478002.1"/>
    <property type="molecule type" value="Genomic_DNA"/>
</dbReference>
<dbReference type="GO" id="GO:0046052">
    <property type="term" value="P:UTP catabolic process"/>
    <property type="evidence" value="ECO:0007669"/>
    <property type="project" value="TreeGrafter"/>
</dbReference>
<gene>
    <name evidence="2" type="ORF">HNR45_001055</name>
</gene>
<protein>
    <submittedName>
        <fullName evidence="2">MazG family protein</fullName>
    </submittedName>
</protein>
<dbReference type="GO" id="GO:0046081">
    <property type="term" value="P:dUTP catabolic process"/>
    <property type="evidence" value="ECO:0007669"/>
    <property type="project" value="TreeGrafter"/>
</dbReference>
<dbReference type="PANTHER" id="PTHR30522:SF0">
    <property type="entry name" value="NUCLEOSIDE TRIPHOSPHATE PYROPHOSPHOHYDROLASE"/>
    <property type="match status" value="1"/>
</dbReference>
<dbReference type="RefSeq" id="WP_159822259.1">
    <property type="nucleotide sequence ID" value="NZ_CABWNB010000001.1"/>
</dbReference>